<proteinExistence type="predicted"/>
<sequence>MFRNPIFKSLLFRLTSLNLIIITLAIIVSSFAIYQTACLLVESLGNLNTQQQERFESLLLQYLIIFAMLTILIGSLLHFYLTKTMIKPIKEMIHSTKKLKEGTYPEQVQYTSDDEIGELVYQYNELINQLERNNQLRKKMISDLSHEIRTPISNLNGYLYALKNGDLDYEQTIFESLHSESEHLKQLINQLDQLKEWDIVKSQRVIQLEEVDISEIINRCIAIFNLEFEQLQIQIETQIDSKRIKIQPDGIQQVVTNLIDNALNYHTGTSPVVIEGSSDNEGYVFSITSEGNEVPEHESENIFKRFYRLDEGRSRKSGGSGLGLAIAKEIIDKHDGSIGLNSNGHLHTFWFKI</sequence>
<evidence type="ECO:0000313" key="18">
    <source>
        <dbReference type="Proteomes" id="UP000276443"/>
    </source>
</evidence>
<protein>
    <recommendedName>
        <fullName evidence="3">histidine kinase</fullName>
        <ecNumber evidence="3">2.7.13.3</ecNumber>
    </recommendedName>
</protein>
<evidence type="ECO:0000256" key="1">
    <source>
        <dbReference type="ARBA" id="ARBA00000085"/>
    </source>
</evidence>
<keyword evidence="18" id="KW-1185">Reference proteome</keyword>
<evidence type="ECO:0000256" key="12">
    <source>
        <dbReference type="ARBA" id="ARBA00023012"/>
    </source>
</evidence>
<evidence type="ECO:0000256" key="2">
    <source>
        <dbReference type="ARBA" id="ARBA00004651"/>
    </source>
</evidence>
<dbReference type="InterPro" id="IPR005467">
    <property type="entry name" value="His_kinase_dom"/>
</dbReference>
<dbReference type="SMART" id="SM00387">
    <property type="entry name" value="HATPase_c"/>
    <property type="match status" value="1"/>
</dbReference>
<dbReference type="InterPro" id="IPR004358">
    <property type="entry name" value="Sig_transdc_His_kin-like_C"/>
</dbReference>
<evidence type="ECO:0000256" key="8">
    <source>
        <dbReference type="ARBA" id="ARBA00022741"/>
    </source>
</evidence>
<evidence type="ECO:0000256" key="10">
    <source>
        <dbReference type="ARBA" id="ARBA00022840"/>
    </source>
</evidence>
<dbReference type="InterPro" id="IPR036097">
    <property type="entry name" value="HisK_dim/P_sf"/>
</dbReference>
<dbReference type="EC" id="2.7.13.3" evidence="3"/>
<name>A0A3N5BEM0_9BACI</name>
<dbReference type="Proteomes" id="UP000276443">
    <property type="component" value="Unassembled WGS sequence"/>
</dbReference>
<evidence type="ECO:0000256" key="4">
    <source>
        <dbReference type="ARBA" id="ARBA00022475"/>
    </source>
</evidence>
<evidence type="ECO:0000256" key="14">
    <source>
        <dbReference type="SAM" id="Phobius"/>
    </source>
</evidence>
<keyword evidence="12" id="KW-0902">Two-component regulatory system</keyword>
<accession>A0A3N5BEM0</accession>
<dbReference type="PRINTS" id="PR00344">
    <property type="entry name" value="BCTRLSENSOR"/>
</dbReference>
<dbReference type="SMART" id="SM00388">
    <property type="entry name" value="HisKA"/>
    <property type="match status" value="1"/>
</dbReference>
<gene>
    <name evidence="17" type="ORF">EDC24_0783</name>
</gene>
<dbReference type="Gene3D" id="6.10.340.10">
    <property type="match status" value="1"/>
</dbReference>
<dbReference type="Pfam" id="PF00512">
    <property type="entry name" value="HisKA"/>
    <property type="match status" value="1"/>
</dbReference>
<dbReference type="InterPro" id="IPR050398">
    <property type="entry name" value="HssS/ArlS-like"/>
</dbReference>
<keyword evidence="10" id="KW-0067">ATP-binding</keyword>
<dbReference type="EMBL" id="RKRF01000007">
    <property type="protein sequence ID" value="RPF55897.1"/>
    <property type="molecule type" value="Genomic_DNA"/>
</dbReference>
<keyword evidence="6" id="KW-0808">Transferase</keyword>
<evidence type="ECO:0000256" key="11">
    <source>
        <dbReference type="ARBA" id="ARBA00022989"/>
    </source>
</evidence>
<keyword evidence="8" id="KW-0547">Nucleotide-binding</keyword>
<dbReference type="GO" id="GO:0005524">
    <property type="term" value="F:ATP binding"/>
    <property type="evidence" value="ECO:0007669"/>
    <property type="project" value="UniProtKB-KW"/>
</dbReference>
<dbReference type="PANTHER" id="PTHR45528:SF1">
    <property type="entry name" value="SENSOR HISTIDINE KINASE CPXA"/>
    <property type="match status" value="1"/>
</dbReference>
<dbReference type="InterPro" id="IPR036890">
    <property type="entry name" value="HATPase_C_sf"/>
</dbReference>
<dbReference type="Pfam" id="PF00672">
    <property type="entry name" value="HAMP"/>
    <property type="match status" value="1"/>
</dbReference>
<evidence type="ECO:0000256" key="9">
    <source>
        <dbReference type="ARBA" id="ARBA00022777"/>
    </source>
</evidence>
<evidence type="ECO:0000256" key="13">
    <source>
        <dbReference type="ARBA" id="ARBA00023136"/>
    </source>
</evidence>
<dbReference type="GO" id="GO:0000155">
    <property type="term" value="F:phosphorelay sensor kinase activity"/>
    <property type="evidence" value="ECO:0007669"/>
    <property type="project" value="InterPro"/>
</dbReference>
<comment type="catalytic activity">
    <reaction evidence="1">
        <text>ATP + protein L-histidine = ADP + protein N-phospho-L-histidine.</text>
        <dbReference type="EC" id="2.7.13.3"/>
    </reaction>
</comment>
<dbReference type="PANTHER" id="PTHR45528">
    <property type="entry name" value="SENSOR HISTIDINE KINASE CPXA"/>
    <property type="match status" value="1"/>
</dbReference>
<evidence type="ECO:0000256" key="6">
    <source>
        <dbReference type="ARBA" id="ARBA00022679"/>
    </source>
</evidence>
<comment type="subcellular location">
    <subcellularLocation>
        <location evidence="2">Cell membrane</location>
        <topology evidence="2">Multi-pass membrane protein</topology>
    </subcellularLocation>
</comment>
<evidence type="ECO:0000256" key="3">
    <source>
        <dbReference type="ARBA" id="ARBA00012438"/>
    </source>
</evidence>
<dbReference type="InterPro" id="IPR003660">
    <property type="entry name" value="HAMP_dom"/>
</dbReference>
<dbReference type="SUPFAM" id="SSF158472">
    <property type="entry name" value="HAMP domain-like"/>
    <property type="match status" value="1"/>
</dbReference>
<dbReference type="SUPFAM" id="SSF47384">
    <property type="entry name" value="Homodimeric domain of signal transducing histidine kinase"/>
    <property type="match status" value="1"/>
</dbReference>
<organism evidence="17 18">
    <name type="scientific">Aquisalibacillus elongatus</name>
    <dbReference type="NCBI Taxonomy" id="485577"/>
    <lineage>
        <taxon>Bacteria</taxon>
        <taxon>Bacillati</taxon>
        <taxon>Bacillota</taxon>
        <taxon>Bacilli</taxon>
        <taxon>Bacillales</taxon>
        <taxon>Bacillaceae</taxon>
        <taxon>Aquisalibacillus</taxon>
    </lineage>
</organism>
<dbReference type="InterPro" id="IPR003661">
    <property type="entry name" value="HisK_dim/P_dom"/>
</dbReference>
<comment type="caution">
    <text evidence="17">The sequence shown here is derived from an EMBL/GenBank/DDBJ whole genome shotgun (WGS) entry which is preliminary data.</text>
</comment>
<dbReference type="Pfam" id="PF02518">
    <property type="entry name" value="HATPase_c"/>
    <property type="match status" value="1"/>
</dbReference>
<keyword evidence="11 14" id="KW-1133">Transmembrane helix</keyword>
<dbReference type="Gene3D" id="3.30.565.10">
    <property type="entry name" value="Histidine kinase-like ATPase, C-terminal domain"/>
    <property type="match status" value="1"/>
</dbReference>
<dbReference type="Gene3D" id="1.10.287.130">
    <property type="match status" value="1"/>
</dbReference>
<evidence type="ECO:0000256" key="5">
    <source>
        <dbReference type="ARBA" id="ARBA00022553"/>
    </source>
</evidence>
<dbReference type="CDD" id="cd00082">
    <property type="entry name" value="HisKA"/>
    <property type="match status" value="1"/>
</dbReference>
<keyword evidence="13 14" id="KW-0472">Membrane</keyword>
<keyword evidence="9 17" id="KW-0418">Kinase</keyword>
<dbReference type="GO" id="GO:0005886">
    <property type="term" value="C:plasma membrane"/>
    <property type="evidence" value="ECO:0007669"/>
    <property type="project" value="UniProtKB-SubCell"/>
</dbReference>
<evidence type="ECO:0000256" key="7">
    <source>
        <dbReference type="ARBA" id="ARBA00022692"/>
    </source>
</evidence>
<dbReference type="CDD" id="cd00075">
    <property type="entry name" value="HATPase"/>
    <property type="match status" value="1"/>
</dbReference>
<dbReference type="InterPro" id="IPR003594">
    <property type="entry name" value="HATPase_dom"/>
</dbReference>
<keyword evidence="5" id="KW-0597">Phosphoprotein</keyword>
<reference evidence="17 18" key="1">
    <citation type="submission" date="2018-11" db="EMBL/GenBank/DDBJ databases">
        <title>Genomic Encyclopedia of Type Strains, Phase IV (KMG-IV): sequencing the most valuable type-strain genomes for metagenomic binning, comparative biology and taxonomic classification.</title>
        <authorList>
            <person name="Goeker M."/>
        </authorList>
    </citation>
    <scope>NUCLEOTIDE SEQUENCE [LARGE SCALE GENOMIC DNA]</scope>
    <source>
        <strain evidence="17 18">DSM 18090</strain>
    </source>
</reference>
<dbReference type="SUPFAM" id="SSF55874">
    <property type="entry name" value="ATPase domain of HSP90 chaperone/DNA topoisomerase II/histidine kinase"/>
    <property type="match status" value="1"/>
</dbReference>
<keyword evidence="7 14" id="KW-0812">Transmembrane</keyword>
<dbReference type="CDD" id="cd06225">
    <property type="entry name" value="HAMP"/>
    <property type="match status" value="1"/>
</dbReference>
<feature type="domain" description="HAMP" evidence="16">
    <location>
        <begin position="83"/>
        <end position="135"/>
    </location>
</feature>
<evidence type="ECO:0000313" key="17">
    <source>
        <dbReference type="EMBL" id="RPF55897.1"/>
    </source>
</evidence>
<keyword evidence="4" id="KW-1003">Cell membrane</keyword>
<feature type="transmembrane region" description="Helical" evidence="14">
    <location>
        <begin position="12"/>
        <end position="34"/>
    </location>
</feature>
<evidence type="ECO:0000259" key="15">
    <source>
        <dbReference type="PROSITE" id="PS50109"/>
    </source>
</evidence>
<evidence type="ECO:0000259" key="16">
    <source>
        <dbReference type="PROSITE" id="PS50885"/>
    </source>
</evidence>
<dbReference type="AlphaFoldDB" id="A0A3N5BEM0"/>
<dbReference type="PROSITE" id="PS50109">
    <property type="entry name" value="HIS_KIN"/>
    <property type="match status" value="1"/>
</dbReference>
<feature type="domain" description="Histidine kinase" evidence="15">
    <location>
        <begin position="143"/>
        <end position="353"/>
    </location>
</feature>
<feature type="transmembrane region" description="Helical" evidence="14">
    <location>
        <begin position="59"/>
        <end position="81"/>
    </location>
</feature>
<dbReference type="PROSITE" id="PS50885">
    <property type="entry name" value="HAMP"/>
    <property type="match status" value="1"/>
</dbReference>